<dbReference type="AlphaFoldDB" id="A0A2V0P1W3"/>
<sequence length="419" mass="44265">MSGVEDTDLLQLFLARMSSAGPPLPPLPSAAARAAAALPAAVAALPYAARLRLAAAAALASVVALSAVRARLRAGAPRLAAVAPLLVLNACLPLLFRNEGELLSRVTASFVFTWLANFKAFGLAVNRGPLAMADWRLPQLLLLYLMPIYPREAAAAGSKGRLGDSAGPARKLLLRFLGQTALFIAVALLLVDARLPDMLRYYALGLYGFISFLMNGPALLLTSLAGLEMVPSFDAPWKSASLAEFWARRWNNVVGLTLRSVCYDPIIEGCLIKPEAQPEPEPAKPGQLAPPSGGDGGDAAAAAAAAARPARASRARTTAATAAVFFASGVAHEVVLAYILQPYAPLLQLESSVLRALKARGIRPPWLARFLVTQAVLLVCAHHFFFPPLERHTRTAQRVCDAIVGHAQGLADAWAAARA</sequence>
<dbReference type="FunCoup" id="A0A2V0P1W3">
    <property type="interactions" value="1"/>
</dbReference>
<feature type="transmembrane region" description="Helical" evidence="2">
    <location>
        <begin position="172"/>
        <end position="191"/>
    </location>
</feature>
<evidence type="ECO:0000256" key="1">
    <source>
        <dbReference type="SAM" id="MobiDB-lite"/>
    </source>
</evidence>
<keyword evidence="2" id="KW-0472">Membrane</keyword>
<dbReference type="Proteomes" id="UP000247498">
    <property type="component" value="Unassembled WGS sequence"/>
</dbReference>
<dbReference type="GO" id="GO:0008374">
    <property type="term" value="F:O-acyltransferase activity"/>
    <property type="evidence" value="ECO:0007669"/>
    <property type="project" value="InterPro"/>
</dbReference>
<accession>A0A2V0P1W3</accession>
<name>A0A2V0P1W3_9CHLO</name>
<dbReference type="STRING" id="307507.A0A2V0P1W3"/>
<protein>
    <recommendedName>
        <fullName evidence="5">Wax synthase domain-containing protein</fullName>
    </recommendedName>
</protein>
<keyword evidence="2" id="KW-1133">Transmembrane helix</keyword>
<feature type="transmembrane region" description="Helical" evidence="2">
    <location>
        <begin position="203"/>
        <end position="227"/>
    </location>
</feature>
<evidence type="ECO:0000313" key="4">
    <source>
        <dbReference type="Proteomes" id="UP000247498"/>
    </source>
</evidence>
<feature type="transmembrane region" description="Helical" evidence="2">
    <location>
        <begin position="102"/>
        <end position="125"/>
    </location>
</feature>
<keyword evidence="2" id="KW-0812">Transmembrane</keyword>
<organism evidence="3 4">
    <name type="scientific">Raphidocelis subcapitata</name>
    <dbReference type="NCBI Taxonomy" id="307507"/>
    <lineage>
        <taxon>Eukaryota</taxon>
        <taxon>Viridiplantae</taxon>
        <taxon>Chlorophyta</taxon>
        <taxon>core chlorophytes</taxon>
        <taxon>Chlorophyceae</taxon>
        <taxon>CS clade</taxon>
        <taxon>Sphaeropleales</taxon>
        <taxon>Selenastraceae</taxon>
        <taxon>Raphidocelis</taxon>
    </lineage>
</organism>
<dbReference type="InterPro" id="IPR044851">
    <property type="entry name" value="Wax_synthase"/>
</dbReference>
<evidence type="ECO:0008006" key="5">
    <source>
        <dbReference type="Google" id="ProtNLM"/>
    </source>
</evidence>
<feature type="transmembrane region" description="Helical" evidence="2">
    <location>
        <begin position="79"/>
        <end position="96"/>
    </location>
</feature>
<proteinExistence type="predicted"/>
<reference evidence="3 4" key="1">
    <citation type="journal article" date="2018" name="Sci. Rep.">
        <title>Raphidocelis subcapitata (=Pseudokirchneriella subcapitata) provides an insight into genome evolution and environmental adaptations in the Sphaeropleales.</title>
        <authorList>
            <person name="Suzuki S."/>
            <person name="Yamaguchi H."/>
            <person name="Nakajima N."/>
            <person name="Kawachi M."/>
        </authorList>
    </citation>
    <scope>NUCLEOTIDE SEQUENCE [LARGE SCALE GENOMIC DNA]</scope>
    <source>
        <strain evidence="3 4">NIES-35</strain>
    </source>
</reference>
<gene>
    <name evidence="3" type="ORF">Rsub_06870</name>
</gene>
<dbReference type="PANTHER" id="PTHR31595:SF57">
    <property type="entry name" value="OS04G0481900 PROTEIN"/>
    <property type="match status" value="1"/>
</dbReference>
<dbReference type="EMBL" id="BDRX01000045">
    <property type="protein sequence ID" value="GBF93871.1"/>
    <property type="molecule type" value="Genomic_DNA"/>
</dbReference>
<dbReference type="PANTHER" id="PTHR31595">
    <property type="entry name" value="LONG-CHAIN-ALCOHOL O-FATTY-ACYLTRANSFERASE 3-RELATED"/>
    <property type="match status" value="1"/>
</dbReference>
<evidence type="ECO:0000256" key="2">
    <source>
        <dbReference type="SAM" id="Phobius"/>
    </source>
</evidence>
<dbReference type="InParanoid" id="A0A2V0P1W3"/>
<keyword evidence="4" id="KW-1185">Reference proteome</keyword>
<dbReference type="OrthoDB" id="1077582at2759"/>
<comment type="caution">
    <text evidence="3">The sequence shown here is derived from an EMBL/GenBank/DDBJ whole genome shotgun (WGS) entry which is preliminary data.</text>
</comment>
<feature type="region of interest" description="Disordered" evidence="1">
    <location>
        <begin position="278"/>
        <end position="300"/>
    </location>
</feature>
<evidence type="ECO:0000313" key="3">
    <source>
        <dbReference type="EMBL" id="GBF93871.1"/>
    </source>
</evidence>
<dbReference type="GO" id="GO:0006629">
    <property type="term" value="P:lipid metabolic process"/>
    <property type="evidence" value="ECO:0007669"/>
    <property type="project" value="InterPro"/>
</dbReference>